<name>A0ABZ0SD80_9GAMM</name>
<dbReference type="Proteomes" id="UP001432180">
    <property type="component" value="Chromosome"/>
</dbReference>
<dbReference type="EMBL" id="CP121472">
    <property type="protein sequence ID" value="WPL18983.1"/>
    <property type="molecule type" value="Genomic_DNA"/>
</dbReference>
<proteinExistence type="predicted"/>
<sequence length="248" mass="27812">MDDSDVRAVDVEGMVPFRVEWSLITPMVAPTQPMHLDALLAWASVDQANGDIAAQEALPLARMTPVDAPERWVWKASRLRGDIVHRYQMPMFRAFEPWHWGEDFGRIYTSSKTTMTGGSGPYKSYKFLIEMIVVPRVMAWGVGDIDAVDQLLQRVRHLGRLRRLDCGRVGHCCVREDAVALEGWKERVLPVPEAGYYEVAQGIRPPYWDRHGHTRAYLPAGPLFPGLGETAAASGEQLMPRGCPDGRS</sequence>
<evidence type="ECO:0000313" key="2">
    <source>
        <dbReference type="Proteomes" id="UP001432180"/>
    </source>
</evidence>
<reference evidence="1 2" key="1">
    <citation type="journal article" date="2023" name="Microorganisms">
        <title>Thiorhodovibrio frisius and Trv. litoralis spp. nov., Two Novel Members from a Clade of Fastidious Purple Sulfur Bacteria That Exhibit Unique Red-Shifted Light-Harvesting Capabilities.</title>
        <authorList>
            <person name="Methner A."/>
            <person name="Kuzyk S.B."/>
            <person name="Petersen J."/>
            <person name="Bauer S."/>
            <person name="Brinkmann H."/>
            <person name="Sichau K."/>
            <person name="Wanner G."/>
            <person name="Wolf J."/>
            <person name="Neumann-Schaal M."/>
            <person name="Henke P."/>
            <person name="Tank M."/>
            <person name="Sproer C."/>
            <person name="Bunk B."/>
            <person name="Overmann J."/>
        </authorList>
    </citation>
    <scope>NUCLEOTIDE SEQUENCE [LARGE SCALE GENOMIC DNA]</scope>
    <source>
        <strain evidence="1 2">DSM 6702</strain>
    </source>
</reference>
<evidence type="ECO:0000313" key="1">
    <source>
        <dbReference type="EMBL" id="WPL18983.1"/>
    </source>
</evidence>
<protein>
    <submittedName>
        <fullName evidence="1">CRISPR type AFERR-associated protein Csf3</fullName>
    </submittedName>
</protein>
<organism evidence="1 2">
    <name type="scientific">Thiorhodovibrio winogradskyi</name>
    <dbReference type="NCBI Taxonomy" id="77007"/>
    <lineage>
        <taxon>Bacteria</taxon>
        <taxon>Pseudomonadati</taxon>
        <taxon>Pseudomonadota</taxon>
        <taxon>Gammaproteobacteria</taxon>
        <taxon>Chromatiales</taxon>
        <taxon>Chromatiaceae</taxon>
        <taxon>Thiorhodovibrio</taxon>
    </lineage>
</organism>
<accession>A0ABZ0SD80</accession>
<gene>
    <name evidence="1" type="ORF">Thiowin_04085</name>
</gene>
<keyword evidence="2" id="KW-1185">Reference proteome</keyword>